<dbReference type="GO" id="GO:0016746">
    <property type="term" value="F:acyltransferase activity"/>
    <property type="evidence" value="ECO:0007669"/>
    <property type="project" value="UniProtKB-KW"/>
</dbReference>
<feature type="non-terminal residue" evidence="7">
    <location>
        <position position="1"/>
    </location>
</feature>
<evidence type="ECO:0008006" key="8">
    <source>
        <dbReference type="Google" id="ProtNLM"/>
    </source>
</evidence>
<gene>
    <name evidence="7" type="ORF">METZ01_LOCUS448078</name>
</gene>
<evidence type="ECO:0000256" key="1">
    <source>
        <dbReference type="ARBA" id="ARBA00004533"/>
    </source>
</evidence>
<dbReference type="GO" id="GO:1901137">
    <property type="term" value="P:carbohydrate derivative biosynthetic process"/>
    <property type="evidence" value="ECO:0007669"/>
    <property type="project" value="UniProtKB-ARBA"/>
</dbReference>
<proteinExistence type="predicted"/>
<reference evidence="7" key="1">
    <citation type="submission" date="2018-05" db="EMBL/GenBank/DDBJ databases">
        <authorList>
            <person name="Lanie J.A."/>
            <person name="Ng W.-L."/>
            <person name="Kazmierczak K.M."/>
            <person name="Andrzejewski T.M."/>
            <person name="Davidsen T.M."/>
            <person name="Wayne K.J."/>
            <person name="Tettelin H."/>
            <person name="Glass J.I."/>
            <person name="Rusch D."/>
            <person name="Podicherti R."/>
            <person name="Tsui H.-C.T."/>
            <person name="Winkler M.E."/>
        </authorList>
    </citation>
    <scope>NUCLEOTIDE SEQUENCE</scope>
</reference>
<keyword evidence="2" id="KW-1003">Cell membrane</keyword>
<keyword evidence="4" id="KW-0808">Transferase</keyword>
<protein>
    <recommendedName>
        <fullName evidence="8">Lipid A biosynthesis acyltransferase</fullName>
    </recommendedName>
</protein>
<evidence type="ECO:0000313" key="7">
    <source>
        <dbReference type="EMBL" id="SVD95224.1"/>
    </source>
</evidence>
<dbReference type="PANTHER" id="PTHR30606">
    <property type="entry name" value="LIPID A BIOSYNTHESIS LAUROYL ACYLTRANSFERASE"/>
    <property type="match status" value="1"/>
</dbReference>
<dbReference type="PANTHER" id="PTHR30606:SF10">
    <property type="entry name" value="PHOSPHATIDYLINOSITOL MANNOSIDE ACYLTRANSFERASE"/>
    <property type="match status" value="1"/>
</dbReference>
<keyword evidence="6" id="KW-0012">Acyltransferase</keyword>
<dbReference type="EMBL" id="UINC01184147">
    <property type="protein sequence ID" value="SVD95224.1"/>
    <property type="molecule type" value="Genomic_DNA"/>
</dbReference>
<evidence type="ECO:0000256" key="6">
    <source>
        <dbReference type="ARBA" id="ARBA00023315"/>
    </source>
</evidence>
<keyword evidence="5" id="KW-0472">Membrane</keyword>
<name>A0A382ZI87_9ZZZZ</name>
<dbReference type="GO" id="GO:0005886">
    <property type="term" value="C:plasma membrane"/>
    <property type="evidence" value="ECO:0007669"/>
    <property type="project" value="UniProtKB-SubCell"/>
</dbReference>
<evidence type="ECO:0000256" key="2">
    <source>
        <dbReference type="ARBA" id="ARBA00022475"/>
    </source>
</evidence>
<comment type="subcellular location">
    <subcellularLocation>
        <location evidence="1">Cell inner membrane</location>
    </subcellularLocation>
</comment>
<keyword evidence="3" id="KW-0997">Cell inner membrane</keyword>
<evidence type="ECO:0000256" key="5">
    <source>
        <dbReference type="ARBA" id="ARBA00023136"/>
    </source>
</evidence>
<evidence type="ECO:0000256" key="4">
    <source>
        <dbReference type="ARBA" id="ARBA00022679"/>
    </source>
</evidence>
<organism evidence="7">
    <name type="scientific">marine metagenome</name>
    <dbReference type="NCBI Taxonomy" id="408172"/>
    <lineage>
        <taxon>unclassified sequences</taxon>
        <taxon>metagenomes</taxon>
        <taxon>ecological metagenomes</taxon>
    </lineage>
</organism>
<sequence>KNSNKPVVFVSGHFSNFELLGTKLNRYGIRFCAIYRPLNNIFLNPIMEYLRLKYVCPIMIKKGRSNIRELLNKIKSGYSVIIIADQRTSEGKKIEFFNCPALTTTIPAQISLKYNCKIVPLRMERLSYNNFEMTIYKPFEYKKSDNYEKDTYNLTLQINKQLEKMILKRPEQWLWSHNRWK</sequence>
<dbReference type="AlphaFoldDB" id="A0A382ZI87"/>
<evidence type="ECO:0000256" key="3">
    <source>
        <dbReference type="ARBA" id="ARBA00022519"/>
    </source>
</evidence>
<dbReference type="CDD" id="cd07984">
    <property type="entry name" value="LPLAT_LABLAT-like"/>
    <property type="match status" value="1"/>
</dbReference>
<dbReference type="GO" id="GO:0008610">
    <property type="term" value="P:lipid biosynthetic process"/>
    <property type="evidence" value="ECO:0007669"/>
    <property type="project" value="UniProtKB-ARBA"/>
</dbReference>
<dbReference type="InterPro" id="IPR004960">
    <property type="entry name" value="LipA_acyltrans"/>
</dbReference>
<dbReference type="Pfam" id="PF03279">
    <property type="entry name" value="Lip_A_acyltrans"/>
    <property type="match status" value="1"/>
</dbReference>
<accession>A0A382ZI87</accession>